<dbReference type="AlphaFoldDB" id="A0AAW2B4K0"/>
<sequence length="153" mass="17186">MDHSMTGHFPDATVTVLPVREKVKSRPVETHLHGPVMLWLNFSLATAVGVCGEAEEKVTAVKKTQQLFDATPTRTVWTFLRTASHSGFVFGLEDLAEAHWKLTKWFFCMVVVFVGLVVNSLFGVRWPPRQCRIPPEAVCFVFGGGKKLYNYTT</sequence>
<feature type="transmembrane region" description="Helical" evidence="1">
    <location>
        <begin position="102"/>
        <end position="122"/>
    </location>
</feature>
<proteinExistence type="predicted"/>
<protein>
    <submittedName>
        <fullName evidence="2">Uncharacterized protein</fullName>
    </submittedName>
</protein>
<reference evidence="2 3" key="1">
    <citation type="submission" date="2024-05" db="EMBL/GenBank/DDBJ databases">
        <title>A high-quality chromosomal-level genome assembly of Topmouth culter (Culter alburnus).</title>
        <authorList>
            <person name="Zhao H."/>
        </authorList>
    </citation>
    <scope>NUCLEOTIDE SEQUENCE [LARGE SCALE GENOMIC DNA]</scope>
    <source>
        <strain evidence="2">CATC2023</strain>
        <tissue evidence="2">Muscle</tissue>
    </source>
</reference>
<keyword evidence="1" id="KW-0472">Membrane</keyword>
<evidence type="ECO:0000313" key="3">
    <source>
        <dbReference type="Proteomes" id="UP001479290"/>
    </source>
</evidence>
<evidence type="ECO:0000313" key="2">
    <source>
        <dbReference type="EMBL" id="KAK9980357.1"/>
    </source>
</evidence>
<keyword evidence="1" id="KW-1133">Transmembrane helix</keyword>
<organism evidence="2 3">
    <name type="scientific">Culter alburnus</name>
    <name type="common">Topmouth culter</name>
    <dbReference type="NCBI Taxonomy" id="194366"/>
    <lineage>
        <taxon>Eukaryota</taxon>
        <taxon>Metazoa</taxon>
        <taxon>Chordata</taxon>
        <taxon>Craniata</taxon>
        <taxon>Vertebrata</taxon>
        <taxon>Euteleostomi</taxon>
        <taxon>Actinopterygii</taxon>
        <taxon>Neopterygii</taxon>
        <taxon>Teleostei</taxon>
        <taxon>Ostariophysi</taxon>
        <taxon>Cypriniformes</taxon>
        <taxon>Xenocyprididae</taxon>
        <taxon>Xenocypridinae</taxon>
        <taxon>Culter</taxon>
    </lineage>
</organism>
<dbReference type="Proteomes" id="UP001479290">
    <property type="component" value="Unassembled WGS sequence"/>
</dbReference>
<dbReference type="EMBL" id="JAWDJR010000002">
    <property type="protein sequence ID" value="KAK9980357.1"/>
    <property type="molecule type" value="Genomic_DNA"/>
</dbReference>
<name>A0AAW2B4K0_CULAL</name>
<accession>A0AAW2B4K0</accession>
<evidence type="ECO:0000256" key="1">
    <source>
        <dbReference type="SAM" id="Phobius"/>
    </source>
</evidence>
<gene>
    <name evidence="2" type="ORF">ABG768_013723</name>
</gene>
<keyword evidence="3" id="KW-1185">Reference proteome</keyword>
<keyword evidence="1" id="KW-0812">Transmembrane</keyword>
<comment type="caution">
    <text evidence="2">The sequence shown here is derived from an EMBL/GenBank/DDBJ whole genome shotgun (WGS) entry which is preliminary data.</text>
</comment>